<dbReference type="Proteomes" id="UP000280188">
    <property type="component" value="Chromosome"/>
</dbReference>
<evidence type="ECO:0000313" key="3">
    <source>
        <dbReference type="Proteomes" id="UP000280188"/>
    </source>
</evidence>
<feature type="transmembrane region" description="Helical" evidence="1">
    <location>
        <begin position="856"/>
        <end position="873"/>
    </location>
</feature>
<feature type="transmembrane region" description="Helical" evidence="1">
    <location>
        <begin position="468"/>
        <end position="495"/>
    </location>
</feature>
<dbReference type="PANTHER" id="PTHR32063">
    <property type="match status" value="1"/>
</dbReference>
<reference evidence="2 3" key="1">
    <citation type="journal article" date="2018" name="Microbiol. Resour. Announc.">
        <title>Complete Genome Sequence of Acidithiobacillus ferridurans JCM 18981.</title>
        <authorList>
            <person name="Miyauchi T."/>
            <person name="Kouzuma A."/>
            <person name="Abe T."/>
            <person name="Watanabe K."/>
        </authorList>
    </citation>
    <scope>NUCLEOTIDE SEQUENCE [LARGE SCALE GENOMIC DNA]</scope>
    <source>
        <strain evidence="3">ATCC 33020 / DSM 29468 / JCM 18981 / 11Fe</strain>
    </source>
</reference>
<gene>
    <name evidence="2" type="ORF">AFERRID_01760</name>
</gene>
<dbReference type="GO" id="GO:0042910">
    <property type="term" value="F:xenobiotic transmembrane transporter activity"/>
    <property type="evidence" value="ECO:0007669"/>
    <property type="project" value="TreeGrafter"/>
</dbReference>
<feature type="transmembrane region" description="Helical" evidence="1">
    <location>
        <begin position="880"/>
        <end position="904"/>
    </location>
</feature>
<evidence type="ECO:0000256" key="1">
    <source>
        <dbReference type="SAM" id="Phobius"/>
    </source>
</evidence>
<feature type="transmembrane region" description="Helical" evidence="1">
    <location>
        <begin position="984"/>
        <end position="1010"/>
    </location>
</feature>
<dbReference type="Gene3D" id="3.30.70.1320">
    <property type="entry name" value="Multidrug efflux transporter AcrB pore domain like"/>
    <property type="match status" value="1"/>
</dbReference>
<feature type="transmembrane region" description="Helical" evidence="1">
    <location>
        <begin position="364"/>
        <end position="384"/>
    </location>
</feature>
<dbReference type="Gene3D" id="3.30.70.1440">
    <property type="entry name" value="Multidrug efflux transporter AcrB pore domain"/>
    <property type="match status" value="1"/>
</dbReference>
<keyword evidence="1" id="KW-0472">Membrane</keyword>
<dbReference type="AlphaFoldDB" id="A0A2Z6IEG6"/>
<keyword evidence="3" id="KW-1185">Reference proteome</keyword>
<dbReference type="InterPro" id="IPR027463">
    <property type="entry name" value="AcrB_DN_DC_subdom"/>
</dbReference>
<feature type="transmembrane region" description="Helical" evidence="1">
    <location>
        <begin position="390"/>
        <end position="415"/>
    </location>
</feature>
<proteinExistence type="predicted"/>
<dbReference type="PRINTS" id="PR00702">
    <property type="entry name" value="ACRIFLAVINRP"/>
</dbReference>
<dbReference type="KEGG" id="afj:AFERRID_01760"/>
<feature type="transmembrane region" description="Helical" evidence="1">
    <location>
        <begin position="436"/>
        <end position="456"/>
    </location>
</feature>
<dbReference type="RefSeq" id="WP_225981775.1">
    <property type="nucleotide sequence ID" value="NZ_AP018795.1"/>
</dbReference>
<keyword evidence="1" id="KW-1133">Transmembrane helix</keyword>
<dbReference type="SUPFAM" id="SSF82866">
    <property type="entry name" value="Multidrug efflux transporter AcrB transmembrane domain"/>
    <property type="match status" value="2"/>
</dbReference>
<feature type="transmembrane region" description="Helical" evidence="1">
    <location>
        <begin position="526"/>
        <end position="543"/>
    </location>
</feature>
<feature type="transmembrane region" description="Helical" evidence="1">
    <location>
        <begin position="910"/>
        <end position="932"/>
    </location>
</feature>
<dbReference type="Gene3D" id="1.20.1640.10">
    <property type="entry name" value="Multidrug efflux transporter AcrB transmembrane domain"/>
    <property type="match status" value="2"/>
</dbReference>
<organism evidence="2 3">
    <name type="scientific">Acidithiobacillus ferridurans</name>
    <dbReference type="NCBI Taxonomy" id="1232575"/>
    <lineage>
        <taxon>Bacteria</taxon>
        <taxon>Pseudomonadati</taxon>
        <taxon>Pseudomonadota</taxon>
        <taxon>Acidithiobacillia</taxon>
        <taxon>Acidithiobacillales</taxon>
        <taxon>Acidithiobacillaceae</taxon>
        <taxon>Acidithiobacillus</taxon>
    </lineage>
</organism>
<dbReference type="SUPFAM" id="SSF82693">
    <property type="entry name" value="Multidrug efflux transporter AcrB pore domain, PN1, PN2, PC1 and PC2 subdomains"/>
    <property type="match status" value="3"/>
</dbReference>
<dbReference type="InterPro" id="IPR001036">
    <property type="entry name" value="Acrflvin-R"/>
</dbReference>
<accession>A0A2Z6IEG6</accession>
<evidence type="ECO:0000313" key="2">
    <source>
        <dbReference type="EMBL" id="BBF63958.1"/>
    </source>
</evidence>
<dbReference type="GO" id="GO:0005886">
    <property type="term" value="C:plasma membrane"/>
    <property type="evidence" value="ECO:0007669"/>
    <property type="project" value="TreeGrafter"/>
</dbReference>
<dbReference type="EMBL" id="AP018795">
    <property type="protein sequence ID" value="BBF63958.1"/>
    <property type="molecule type" value="Genomic_DNA"/>
</dbReference>
<keyword evidence="1" id="KW-0812">Transmembrane</keyword>
<feature type="transmembrane region" description="Helical" evidence="1">
    <location>
        <begin position="953"/>
        <end position="972"/>
    </location>
</feature>
<dbReference type="Gene3D" id="3.30.70.1430">
    <property type="entry name" value="Multidrug efflux transporter AcrB pore domain"/>
    <property type="match status" value="2"/>
</dbReference>
<dbReference type="PANTHER" id="PTHR32063:SF24">
    <property type="entry name" value="CATION EFFLUX SYSTEM (ACRB_ACRD_ACRF FAMILY)"/>
    <property type="match status" value="1"/>
</dbReference>
<protein>
    <submittedName>
        <fullName evidence="2">Cobalt-zinc-cadmium resistance protein CzcA</fullName>
    </submittedName>
</protein>
<dbReference type="Gene3D" id="3.30.2090.10">
    <property type="entry name" value="Multidrug efflux transporter AcrB TolC docking domain, DN and DC subdomains"/>
    <property type="match status" value="2"/>
</dbReference>
<feature type="transmembrane region" description="Helical" evidence="1">
    <location>
        <begin position="338"/>
        <end position="357"/>
    </location>
</feature>
<dbReference type="SUPFAM" id="SSF82714">
    <property type="entry name" value="Multidrug efflux transporter AcrB TolC docking domain, DN and DC subdomains"/>
    <property type="match status" value="2"/>
</dbReference>
<name>A0A2Z6IEG6_ACIFI</name>
<dbReference type="Pfam" id="PF00873">
    <property type="entry name" value="ACR_tran"/>
    <property type="match status" value="1"/>
</dbReference>
<sequence length="1033" mass="111558">MKRYLEFLWENRSSVILAALFLLAAGWFALKSLPESVFPNVDFPRVAVLVNDGSLPVKFMEVEITRPLEALAKGQPGVRLVRSQTGNGLTKLNVYFNPGVNPQTAYLMLQARLSQVRLPVGAQMRVTRMAPYTYPFAEYALVSNRQDSSAMMPTFAFQVRPALLAIPGVYQVQGTGRGWPQVHIDLNPVRLAQYHLTAQQVIDTLRLAQGPFFSGILHAYHQQFIVATTPRPVDTGHLAALTLPLGPANAEGIRAPLALGALGQVRVGPPPLLTDAAVPGYRHALIIDVLSQSRANDVNVARAVQSRLATLRAHLPPGVQLVPIYDLSHLISSSLRDVWIALGLGSLIAWLVVLAFLGRFDGALATLVVVPLALAATFLVLHALGYGLNIMTLGGLTAAIGALVDHAIVVVERGLHGLHGERSARRRLALRRAAEILPLMTLATLTSCLIFLPLIFLSGTLGLLFRHMALAIVIALLTSQIVALLVTPVLAAWLAGRPQQNRRNRAERWLRRHFSRWLIFGMRRPWWAIPVVLLLAGAGWLALTTLPTAFLPHWDEGVISVPFRTPVGSSVAETTRVGRDFMRVALENPNVERASLMVGRGFQFLHAPANKGAIAIVLKPNHAQSTEAVMRTLHVQFRQMAPNLLSLTLHQTMIVRLGNLSGAHAPLVVYLFGSDSTTLRAQGARLAAALRQSHAFESVNFKSPSAGPELEITPSPLAAIYGITPPELAGQVKARFWGRQAGFLLHGEQILPIRVSLAGHDFTPRAMDSLPIRLPDGSFTPLASIAGVHVQGAIPFVTHQNLVPDAYVWLQPKPGEGLAQAADKARAVVAGLHLPTNVTTLLGGYYRQQSQSFQQMALILGGALALLLILLGFQFSSQRAAISALLAIALAAPGALLALLLLGIDLDSTAFLGVLLVFAIAVNNVILIFARARQLGGPQPRPAMVALAARQRLRPILMTMLADVFGFLPLAIGIGHGTDLLKPLAVAVMGGLLLSVFMSLWLAPVLYAAWPVRPPLSDPDQRTGFLAEKGNRN</sequence>